<keyword evidence="6 8" id="KW-0378">Hydrolase</keyword>
<reference evidence="12" key="1">
    <citation type="submission" date="2020-02" db="EMBL/GenBank/DDBJ databases">
        <authorList>
            <person name="Meier V. D."/>
        </authorList>
    </citation>
    <scope>NUCLEOTIDE SEQUENCE</scope>
    <source>
        <strain evidence="12">AVDCRST_MAG14</strain>
    </source>
</reference>
<feature type="domain" description="Peptidase S26" evidence="11">
    <location>
        <begin position="49"/>
        <end position="210"/>
    </location>
</feature>
<feature type="transmembrane region" description="Helical" evidence="8">
    <location>
        <begin position="48"/>
        <end position="67"/>
    </location>
</feature>
<dbReference type="InterPro" id="IPR019756">
    <property type="entry name" value="Pept_S26A_signal_pept_1_Ser-AS"/>
</dbReference>
<keyword evidence="8" id="KW-0472">Membrane</keyword>
<evidence type="ECO:0000256" key="1">
    <source>
        <dbReference type="ARBA" id="ARBA00000677"/>
    </source>
</evidence>
<evidence type="ECO:0000256" key="7">
    <source>
        <dbReference type="PIRSR" id="PIRSR600223-1"/>
    </source>
</evidence>
<organism evidence="12">
    <name type="scientific">uncultured Rubrobacteraceae bacterium</name>
    <dbReference type="NCBI Taxonomy" id="349277"/>
    <lineage>
        <taxon>Bacteria</taxon>
        <taxon>Bacillati</taxon>
        <taxon>Actinomycetota</taxon>
        <taxon>Rubrobacteria</taxon>
        <taxon>Rubrobacterales</taxon>
        <taxon>Rubrobacteraceae</taxon>
        <taxon>environmental samples</taxon>
    </lineage>
</organism>
<keyword evidence="8" id="KW-1133">Transmembrane helix</keyword>
<dbReference type="PROSITE" id="PS00761">
    <property type="entry name" value="SPASE_I_3"/>
    <property type="match status" value="1"/>
</dbReference>
<feature type="region of interest" description="Disordered" evidence="10">
    <location>
        <begin position="1"/>
        <end position="37"/>
    </location>
</feature>
<name>A0A6J4QWH4_9ACTN</name>
<feature type="active site" evidence="7">
    <location>
        <position position="77"/>
    </location>
</feature>
<dbReference type="AlphaFoldDB" id="A0A6J4QWH4"/>
<dbReference type="InterPro" id="IPR019757">
    <property type="entry name" value="Pept_S26A_signal_pept_1_Lys-AS"/>
</dbReference>
<evidence type="ECO:0000256" key="3">
    <source>
        <dbReference type="ARBA" id="ARBA00009370"/>
    </source>
</evidence>
<dbReference type="EC" id="3.4.21.89" evidence="4 8"/>
<proteinExistence type="inferred from homology"/>
<comment type="similarity">
    <text evidence="3 9">Belongs to the peptidase S26 family.</text>
</comment>
<dbReference type="InterPro" id="IPR019533">
    <property type="entry name" value="Peptidase_S26"/>
</dbReference>
<feature type="compositionally biased region" description="Basic and acidic residues" evidence="10">
    <location>
        <begin position="14"/>
        <end position="37"/>
    </location>
</feature>
<sequence length="219" mass="24740">MARKILDSRSSTQTRERDSFYGRFSTTDKEGRAEREKISRKRRENLQLLLLMVVAFDLVFGFIRPFVAEPMYVPSESMAPTLQVGDRALTNKLAYDFLSDPERGDLVVFEDIGKNKNEDTVKRVIGLPGDEISVEDGTLLVNGSPPYEPYLDTEEGATQETPALETFGPVFVPKDHVFVMGDNRANSYDSRFFGPVPNENLVGEVSLRFWPTDRFGFPA</sequence>
<evidence type="ECO:0000256" key="6">
    <source>
        <dbReference type="ARBA" id="ARBA00022801"/>
    </source>
</evidence>
<accession>A0A6J4QWH4</accession>
<feature type="active site" evidence="7">
    <location>
        <position position="122"/>
    </location>
</feature>
<dbReference type="GO" id="GO:0005886">
    <property type="term" value="C:plasma membrane"/>
    <property type="evidence" value="ECO:0007669"/>
    <property type="project" value="UniProtKB-SubCell"/>
</dbReference>
<dbReference type="Pfam" id="PF10502">
    <property type="entry name" value="Peptidase_S26"/>
    <property type="match status" value="1"/>
</dbReference>
<dbReference type="PANTHER" id="PTHR43390:SF1">
    <property type="entry name" value="CHLOROPLAST PROCESSING PEPTIDASE"/>
    <property type="match status" value="1"/>
</dbReference>
<dbReference type="PANTHER" id="PTHR43390">
    <property type="entry name" value="SIGNAL PEPTIDASE I"/>
    <property type="match status" value="1"/>
</dbReference>
<evidence type="ECO:0000259" key="11">
    <source>
        <dbReference type="Pfam" id="PF10502"/>
    </source>
</evidence>
<dbReference type="SUPFAM" id="SSF51306">
    <property type="entry name" value="LexA/Signal peptidase"/>
    <property type="match status" value="1"/>
</dbReference>
<protein>
    <recommendedName>
        <fullName evidence="4 8">Signal peptidase I</fullName>
        <ecNumber evidence="4 8">3.4.21.89</ecNumber>
    </recommendedName>
</protein>
<comment type="subcellular location">
    <subcellularLocation>
        <location evidence="2">Cell membrane</location>
        <topology evidence="2">Single-pass type II membrane protein</topology>
    </subcellularLocation>
    <subcellularLocation>
        <location evidence="9">Membrane</location>
        <topology evidence="9">Single-pass type II membrane protein</topology>
    </subcellularLocation>
</comment>
<evidence type="ECO:0000256" key="2">
    <source>
        <dbReference type="ARBA" id="ARBA00004401"/>
    </source>
</evidence>
<dbReference type="GO" id="GO:0004252">
    <property type="term" value="F:serine-type endopeptidase activity"/>
    <property type="evidence" value="ECO:0007669"/>
    <property type="project" value="InterPro"/>
</dbReference>
<dbReference type="CDD" id="cd06530">
    <property type="entry name" value="S26_SPase_I"/>
    <property type="match status" value="1"/>
</dbReference>
<dbReference type="NCBIfam" id="TIGR02227">
    <property type="entry name" value="sigpep_I_bact"/>
    <property type="match status" value="1"/>
</dbReference>
<dbReference type="PROSITE" id="PS00501">
    <property type="entry name" value="SPASE_I_1"/>
    <property type="match status" value="1"/>
</dbReference>
<dbReference type="InterPro" id="IPR036286">
    <property type="entry name" value="LexA/Signal_pep-like_sf"/>
</dbReference>
<evidence type="ECO:0000256" key="10">
    <source>
        <dbReference type="SAM" id="MobiDB-lite"/>
    </source>
</evidence>
<evidence type="ECO:0000256" key="5">
    <source>
        <dbReference type="ARBA" id="ARBA00022670"/>
    </source>
</evidence>
<dbReference type="GO" id="GO:0009003">
    <property type="term" value="F:signal peptidase activity"/>
    <property type="evidence" value="ECO:0007669"/>
    <property type="project" value="UniProtKB-EC"/>
</dbReference>
<evidence type="ECO:0000256" key="8">
    <source>
        <dbReference type="RuleBase" id="RU003993"/>
    </source>
</evidence>
<keyword evidence="8" id="KW-0812">Transmembrane</keyword>
<evidence type="ECO:0000256" key="9">
    <source>
        <dbReference type="RuleBase" id="RU362042"/>
    </source>
</evidence>
<dbReference type="PROSITE" id="PS00760">
    <property type="entry name" value="SPASE_I_2"/>
    <property type="match status" value="1"/>
</dbReference>
<comment type="catalytic activity">
    <reaction evidence="1 8">
        <text>Cleavage of hydrophobic, N-terminal signal or leader sequences from secreted and periplasmic proteins.</text>
        <dbReference type="EC" id="3.4.21.89"/>
    </reaction>
</comment>
<dbReference type="InterPro" id="IPR000223">
    <property type="entry name" value="Pept_S26A_signal_pept_1"/>
</dbReference>
<keyword evidence="5 8" id="KW-0645">Protease</keyword>
<dbReference type="InterPro" id="IPR019758">
    <property type="entry name" value="Pept_S26A_signal_pept_1_CS"/>
</dbReference>
<dbReference type="PRINTS" id="PR00727">
    <property type="entry name" value="LEADERPTASE"/>
</dbReference>
<dbReference type="EMBL" id="CADCVG010000030">
    <property type="protein sequence ID" value="CAA9448521.1"/>
    <property type="molecule type" value="Genomic_DNA"/>
</dbReference>
<evidence type="ECO:0000256" key="4">
    <source>
        <dbReference type="ARBA" id="ARBA00013208"/>
    </source>
</evidence>
<dbReference type="GO" id="GO:0006465">
    <property type="term" value="P:signal peptide processing"/>
    <property type="evidence" value="ECO:0007669"/>
    <property type="project" value="InterPro"/>
</dbReference>
<evidence type="ECO:0000313" key="12">
    <source>
        <dbReference type="EMBL" id="CAA9448521.1"/>
    </source>
</evidence>
<dbReference type="Gene3D" id="2.10.109.10">
    <property type="entry name" value="Umud Fragment, subunit A"/>
    <property type="match status" value="1"/>
</dbReference>
<gene>
    <name evidence="12" type="ORF">AVDCRST_MAG14-650</name>
</gene>